<feature type="compositionally biased region" description="Polar residues" evidence="1">
    <location>
        <begin position="294"/>
        <end position="306"/>
    </location>
</feature>
<proteinExistence type="predicted"/>
<feature type="region of interest" description="Disordered" evidence="1">
    <location>
        <begin position="294"/>
        <end position="327"/>
    </location>
</feature>
<feature type="chain" id="PRO_5013394134" description="LysM domain-containing protein" evidence="3">
    <location>
        <begin position="38"/>
        <end position="850"/>
    </location>
</feature>
<dbReference type="EMBL" id="FLMQ01000055">
    <property type="protein sequence ID" value="SBP88167.1"/>
    <property type="molecule type" value="Genomic_DNA"/>
</dbReference>
<dbReference type="InterPro" id="IPR020012">
    <property type="entry name" value="LysM_FimV"/>
</dbReference>
<feature type="compositionally biased region" description="Pro residues" evidence="1">
    <location>
        <begin position="184"/>
        <end position="193"/>
    </location>
</feature>
<sequence>MNKTKAQYRGFKVANWRHAVGLVCLAALPGAISQAYAFGLGHATVKSALGQPLHADIDITQITPNEASSLKVGIAPASAFQSRKLNYSSILPDLTVTLEHRPDGTPYLRLTSSRPVQEPFVDVLLRAYWANGELTRDYTLLFDPPSFQEPQAATQIAPQAPAQQAPLAQQTPSAGQESKRQTAPPTPAPPRPAARPSQPSAASTYTVHQGDTLSSIAQRFGVEGASLDQMLTALYRANSGAFIDSNMNLLRSGAILRIPGAQEVQAIPQSQAHQVVVVQSHDFEAYRRRLAEMTSQAAPQEQTNARKATGKVQAEVQEPAAGASGAQSQLKLSKATVGAAAQKQAEQASEIAKQKQAESTAHQLAETKANVAALSKLAASASAAVRAATSGPAMTGSAAAPAPVGASSSSAQAAVAKPAASATPSAIALPAAAPASKPKPAVKPTLVTNKPAVSALPGMGWLSGLLANPLFAPAAGAIVLLLAALAFMRRRQHSKPARDTSVFDSRLSAADSFFGGTGGERVDTRNSTLGSSVAYSPSQLDTGDVDPVAEADVYLAYGRDLQAEEILKESLKNHPDRNAARLKLLEIYAKRKDVRSFEMTAAELFALTEGVGDDWKKAQDLGRNLDPVNPLYHNTVPPSTINAPTTIPATDFAPTGSSLMAVPATVPATELLTSLPSLMTVSAAAKAEEPGSRLDLNLNLSAPEAAAAKGSQPSAPSGGAGSDQPDSALNFDMSGFPPPSPTPPAASPSKPGEPPSAQPLEFDLGALSLDLPGEPSAFRAPAVEVSAPQAASQPQAKPGASQGLDTRLALVEECRAMGDLDMARNLLGEIIAESDGATKERAEKMLSELA</sequence>
<evidence type="ECO:0000313" key="6">
    <source>
        <dbReference type="Proteomes" id="UP000214566"/>
    </source>
</evidence>
<organism evidence="5 6">
    <name type="scientific">Thiomonas delicata</name>
    <name type="common">Thiomonas cuprina</name>
    <dbReference type="NCBI Taxonomy" id="364030"/>
    <lineage>
        <taxon>Bacteria</taxon>
        <taxon>Pseudomonadati</taxon>
        <taxon>Pseudomonadota</taxon>
        <taxon>Betaproteobacteria</taxon>
        <taxon>Burkholderiales</taxon>
        <taxon>Thiomonas</taxon>
    </lineage>
</organism>
<keyword evidence="2" id="KW-0812">Transmembrane</keyword>
<keyword evidence="3" id="KW-0732">Signal</keyword>
<gene>
    <name evidence="5" type="ORF">THIARS_60880</name>
</gene>
<feature type="region of interest" description="Disordered" evidence="1">
    <location>
        <begin position="784"/>
        <end position="803"/>
    </location>
</feature>
<feature type="region of interest" description="Disordered" evidence="1">
    <location>
        <begin position="704"/>
        <end position="760"/>
    </location>
</feature>
<feature type="transmembrane region" description="Helical" evidence="2">
    <location>
        <begin position="470"/>
        <end position="488"/>
    </location>
</feature>
<reference evidence="5 6" key="1">
    <citation type="submission" date="2016-06" db="EMBL/GenBank/DDBJ databases">
        <authorList>
            <person name="Kjaerup R.B."/>
            <person name="Dalgaard T.S."/>
            <person name="Juul-Madsen H.R."/>
        </authorList>
    </citation>
    <scope>NUCLEOTIDE SEQUENCE [LARGE SCALE GENOMIC DNA]</scope>
    <source>
        <strain evidence="5 6">DSM 16361</strain>
    </source>
</reference>
<accession>A0A238D4E3</accession>
<feature type="compositionally biased region" description="Low complexity" evidence="1">
    <location>
        <begin position="194"/>
        <end position="204"/>
    </location>
</feature>
<dbReference type="InterPro" id="IPR018392">
    <property type="entry name" value="LysM"/>
</dbReference>
<feature type="compositionally biased region" description="Low complexity" evidence="1">
    <location>
        <begin position="705"/>
        <end position="717"/>
    </location>
</feature>
<feature type="compositionally biased region" description="Low complexity" evidence="1">
    <location>
        <begin position="150"/>
        <end position="174"/>
    </location>
</feature>
<name>A0A238D4E3_THIDL</name>
<dbReference type="InterPro" id="IPR057840">
    <property type="entry name" value="FimV_N"/>
</dbReference>
<evidence type="ECO:0000256" key="1">
    <source>
        <dbReference type="SAM" id="MobiDB-lite"/>
    </source>
</evidence>
<dbReference type="SMART" id="SM00257">
    <property type="entry name" value="LysM"/>
    <property type="match status" value="1"/>
</dbReference>
<evidence type="ECO:0000313" key="5">
    <source>
        <dbReference type="EMBL" id="SBP88167.1"/>
    </source>
</evidence>
<dbReference type="Gene3D" id="1.20.58.2200">
    <property type="match status" value="1"/>
</dbReference>
<dbReference type="InterPro" id="IPR020011">
    <property type="entry name" value="FimV_C"/>
</dbReference>
<dbReference type="NCBIfam" id="TIGR03505">
    <property type="entry name" value="FimV_core"/>
    <property type="match status" value="1"/>
</dbReference>
<dbReference type="NCBIfam" id="TIGR03504">
    <property type="entry name" value="FimV_Cterm"/>
    <property type="match status" value="1"/>
</dbReference>
<feature type="compositionally biased region" description="Low complexity" evidence="1">
    <location>
        <begin position="786"/>
        <end position="802"/>
    </location>
</feature>
<dbReference type="Proteomes" id="UP000214566">
    <property type="component" value="Unassembled WGS sequence"/>
</dbReference>
<evidence type="ECO:0000256" key="3">
    <source>
        <dbReference type="SAM" id="SignalP"/>
    </source>
</evidence>
<feature type="compositionally biased region" description="Pro residues" evidence="1">
    <location>
        <begin position="736"/>
        <end position="757"/>
    </location>
</feature>
<protein>
    <recommendedName>
        <fullName evidence="4">LysM domain-containing protein</fullName>
    </recommendedName>
</protein>
<keyword evidence="2" id="KW-0472">Membrane</keyword>
<dbReference type="Gene3D" id="3.10.350.10">
    <property type="entry name" value="LysM domain"/>
    <property type="match status" value="1"/>
</dbReference>
<keyword evidence="6" id="KW-1185">Reference proteome</keyword>
<dbReference type="AlphaFoldDB" id="A0A238D4E3"/>
<evidence type="ECO:0000259" key="4">
    <source>
        <dbReference type="PROSITE" id="PS51782"/>
    </source>
</evidence>
<dbReference type="RefSeq" id="WP_186436609.1">
    <property type="nucleotide sequence ID" value="NZ_LT592170.1"/>
</dbReference>
<dbReference type="Pfam" id="PF25800">
    <property type="entry name" value="FimV_N"/>
    <property type="match status" value="1"/>
</dbReference>
<feature type="region of interest" description="Disordered" evidence="1">
    <location>
        <begin position="150"/>
        <end position="206"/>
    </location>
</feature>
<dbReference type="InterPro" id="IPR038440">
    <property type="entry name" value="FimV_C_sf"/>
</dbReference>
<evidence type="ECO:0000256" key="2">
    <source>
        <dbReference type="SAM" id="Phobius"/>
    </source>
</evidence>
<dbReference type="Pfam" id="PF01476">
    <property type="entry name" value="LysM"/>
    <property type="match status" value="1"/>
</dbReference>
<dbReference type="PROSITE" id="PS51782">
    <property type="entry name" value="LYSM"/>
    <property type="match status" value="1"/>
</dbReference>
<dbReference type="CDD" id="cd00118">
    <property type="entry name" value="LysM"/>
    <property type="match status" value="1"/>
</dbReference>
<keyword evidence="2" id="KW-1133">Transmembrane helix</keyword>
<feature type="domain" description="LysM" evidence="4">
    <location>
        <begin position="203"/>
        <end position="258"/>
    </location>
</feature>
<dbReference type="InterPro" id="IPR036779">
    <property type="entry name" value="LysM_dom_sf"/>
</dbReference>
<feature type="signal peptide" evidence="3">
    <location>
        <begin position="1"/>
        <end position="37"/>
    </location>
</feature>